<feature type="domain" description="Penicillin-binding protein dimerisation" evidence="5">
    <location>
        <begin position="41"/>
        <end position="198"/>
    </location>
</feature>
<dbReference type="PANTHER" id="PTHR30627:SF1">
    <property type="entry name" value="PEPTIDOGLYCAN D,D-TRANSPEPTIDASE FTSI"/>
    <property type="match status" value="1"/>
</dbReference>
<accession>A0A2U2RMF7</accession>
<evidence type="ECO:0000259" key="4">
    <source>
        <dbReference type="Pfam" id="PF00905"/>
    </source>
</evidence>
<proteinExistence type="inferred from homology"/>
<dbReference type="Pfam" id="PF00905">
    <property type="entry name" value="Transpeptidase"/>
    <property type="match status" value="1"/>
</dbReference>
<dbReference type="SUPFAM" id="SSF56601">
    <property type="entry name" value="beta-lactamase/transpeptidase-like"/>
    <property type="match status" value="1"/>
</dbReference>
<organism evidence="6 7">
    <name type="scientific">Brachybacterium endophyticum</name>
    <dbReference type="NCBI Taxonomy" id="2182385"/>
    <lineage>
        <taxon>Bacteria</taxon>
        <taxon>Bacillati</taxon>
        <taxon>Actinomycetota</taxon>
        <taxon>Actinomycetes</taxon>
        <taxon>Micrococcales</taxon>
        <taxon>Dermabacteraceae</taxon>
        <taxon>Brachybacterium</taxon>
    </lineage>
</organism>
<dbReference type="AlphaFoldDB" id="A0A2U2RMF7"/>
<name>A0A2U2RMF7_9MICO</name>
<sequence>MLALMGGAAVTLGGRLVWVQGLDASARAAEAVDQREVDRTIAALRGEIVDRNGAVLARSVERYDLWVNQMQVSDFEPDDEELGTGVKAAAKVLSPLLDWDMDEAEKQLTGDRGFVYLRKNVEPDVREAVMSQKIPGIGSDRVSQRVYPAGKIGANVIGFVGGDGKSLGGAELMYDENLRGTDGKTSYQRGAGGQVIPTAKQTTKEAVDGDDLVLTIDENLQWKAQEVLADTVKKFNADAGSAVIYNVRTGELLALADYPTFDPNEFGKTPADQLGNQSLSNVFEPGSTGKLLTVACALEKGKVTPKSEYTIPYTMDFDGNRIKDSHHHETQRLTLAGVLKESSNVGTVQIARTVTNEERYSTLKAFGIGEKTGIGLPGESGGILHPVSDWHGRMAYTIAFGQGYSVTPIQMTAAIGAFGNDGVRMQPTVVAGTRDENGVITAATTAKGVRACSSDTARTVRALMDNDVDDDEESNAAVPNYAVGGKTGTAESGAGYTASFIGMAPIDDPEIAVGVFVYGLKTFLSGNTVSAPAFSEIMQYTLQSQGIAPTGKKGRTLEDEW</sequence>
<keyword evidence="3" id="KW-0472">Membrane</keyword>
<dbReference type="OrthoDB" id="9789078at2"/>
<dbReference type="Proteomes" id="UP000245590">
    <property type="component" value="Unassembled WGS sequence"/>
</dbReference>
<dbReference type="GO" id="GO:0008658">
    <property type="term" value="F:penicillin binding"/>
    <property type="evidence" value="ECO:0007669"/>
    <property type="project" value="InterPro"/>
</dbReference>
<evidence type="ECO:0000256" key="3">
    <source>
        <dbReference type="ARBA" id="ARBA00023136"/>
    </source>
</evidence>
<dbReference type="Pfam" id="PF03717">
    <property type="entry name" value="PBP_dimer"/>
    <property type="match status" value="1"/>
</dbReference>
<comment type="similarity">
    <text evidence="2">Belongs to the transpeptidase family.</text>
</comment>
<protein>
    <submittedName>
        <fullName evidence="6">Penicillin-binding protein 2</fullName>
    </submittedName>
</protein>
<dbReference type="GO" id="GO:0071555">
    <property type="term" value="P:cell wall organization"/>
    <property type="evidence" value="ECO:0007669"/>
    <property type="project" value="TreeGrafter"/>
</dbReference>
<evidence type="ECO:0000313" key="7">
    <source>
        <dbReference type="Proteomes" id="UP000245590"/>
    </source>
</evidence>
<keyword evidence="7" id="KW-1185">Reference proteome</keyword>
<dbReference type="InterPro" id="IPR001460">
    <property type="entry name" value="PCN-bd_Tpept"/>
</dbReference>
<dbReference type="Gene3D" id="3.90.1310.10">
    <property type="entry name" value="Penicillin-binding protein 2a (Domain 2)"/>
    <property type="match status" value="1"/>
</dbReference>
<dbReference type="Gene3D" id="3.40.710.10">
    <property type="entry name" value="DD-peptidase/beta-lactamase superfamily"/>
    <property type="match status" value="1"/>
</dbReference>
<dbReference type="SUPFAM" id="SSF56519">
    <property type="entry name" value="Penicillin binding protein dimerisation domain"/>
    <property type="match status" value="1"/>
</dbReference>
<dbReference type="EMBL" id="QFKX01000002">
    <property type="protein sequence ID" value="PWH07057.1"/>
    <property type="molecule type" value="Genomic_DNA"/>
</dbReference>
<dbReference type="GO" id="GO:0005886">
    <property type="term" value="C:plasma membrane"/>
    <property type="evidence" value="ECO:0007669"/>
    <property type="project" value="TreeGrafter"/>
</dbReference>
<dbReference type="PANTHER" id="PTHR30627">
    <property type="entry name" value="PEPTIDOGLYCAN D,D-TRANSPEPTIDASE"/>
    <property type="match status" value="1"/>
</dbReference>
<evidence type="ECO:0000256" key="2">
    <source>
        <dbReference type="ARBA" id="ARBA00007171"/>
    </source>
</evidence>
<dbReference type="InterPro" id="IPR050515">
    <property type="entry name" value="Beta-lactam/transpept"/>
</dbReference>
<dbReference type="InterPro" id="IPR005311">
    <property type="entry name" value="PBP_dimer"/>
</dbReference>
<dbReference type="InterPro" id="IPR012338">
    <property type="entry name" value="Beta-lactam/transpept-like"/>
</dbReference>
<gene>
    <name evidence="6" type="ORF">DEO23_07680</name>
</gene>
<comment type="subcellular location">
    <subcellularLocation>
        <location evidence="1">Membrane</location>
    </subcellularLocation>
</comment>
<reference evidence="6 7" key="1">
    <citation type="submission" date="2018-05" db="EMBL/GenBank/DDBJ databases">
        <title>Brachybacterium sp. M1HQ-2T, whole genome shotgun sequence.</title>
        <authorList>
            <person name="Tuo L."/>
        </authorList>
    </citation>
    <scope>NUCLEOTIDE SEQUENCE [LARGE SCALE GENOMIC DNA]</scope>
    <source>
        <strain evidence="6 7">M1HQ-2</strain>
    </source>
</reference>
<evidence type="ECO:0000313" key="6">
    <source>
        <dbReference type="EMBL" id="PWH07057.1"/>
    </source>
</evidence>
<evidence type="ECO:0000259" key="5">
    <source>
        <dbReference type="Pfam" id="PF03717"/>
    </source>
</evidence>
<feature type="domain" description="Penicillin-binding protein transpeptidase" evidence="4">
    <location>
        <begin position="240"/>
        <end position="539"/>
    </location>
</feature>
<evidence type="ECO:0000256" key="1">
    <source>
        <dbReference type="ARBA" id="ARBA00004370"/>
    </source>
</evidence>
<dbReference type="InterPro" id="IPR036138">
    <property type="entry name" value="PBP_dimer_sf"/>
</dbReference>
<dbReference type="Gene3D" id="3.30.450.330">
    <property type="match status" value="1"/>
</dbReference>
<comment type="caution">
    <text evidence="6">The sequence shown here is derived from an EMBL/GenBank/DDBJ whole genome shotgun (WGS) entry which is preliminary data.</text>
</comment>